<name>G7K342_MEDTR</name>
<dbReference type="HOGENOM" id="CLU_3017302_0_0_1"/>
<proteinExistence type="predicted"/>
<gene>
    <name evidence="1" type="ordered locus">MTR_5g089560</name>
</gene>
<dbReference type="AlphaFoldDB" id="G7K342"/>
<reference evidence="2" key="3">
    <citation type="submission" date="2015-04" db="UniProtKB">
        <authorList>
            <consortium name="EnsemblPlants"/>
        </authorList>
    </citation>
    <scope>IDENTIFICATION</scope>
    <source>
        <strain evidence="2">cv. Jemalong A17</strain>
    </source>
</reference>
<dbReference type="PaxDb" id="3880-AET00214"/>
<reference evidence="1 3" key="2">
    <citation type="journal article" date="2014" name="BMC Genomics">
        <title>An improved genome release (version Mt4.0) for the model legume Medicago truncatula.</title>
        <authorList>
            <person name="Tang H."/>
            <person name="Krishnakumar V."/>
            <person name="Bidwell S."/>
            <person name="Rosen B."/>
            <person name="Chan A."/>
            <person name="Zhou S."/>
            <person name="Gentzbittel L."/>
            <person name="Childs K.L."/>
            <person name="Yandell M."/>
            <person name="Gundlach H."/>
            <person name="Mayer K.F."/>
            <person name="Schwartz D.C."/>
            <person name="Town C.D."/>
        </authorList>
    </citation>
    <scope>GENOME REANNOTATION</scope>
    <source>
        <strain evidence="2 3">cv. Jemalong A17</strain>
    </source>
</reference>
<accession>G7K342</accession>
<keyword evidence="3" id="KW-1185">Reference proteome</keyword>
<dbReference type="EnsemblPlants" id="AET00214">
    <property type="protein sequence ID" value="AET00214"/>
    <property type="gene ID" value="MTR_5g089560"/>
</dbReference>
<organism evidence="1 3">
    <name type="scientific">Medicago truncatula</name>
    <name type="common">Barrel medic</name>
    <name type="synonym">Medicago tribuloides</name>
    <dbReference type="NCBI Taxonomy" id="3880"/>
    <lineage>
        <taxon>Eukaryota</taxon>
        <taxon>Viridiplantae</taxon>
        <taxon>Streptophyta</taxon>
        <taxon>Embryophyta</taxon>
        <taxon>Tracheophyta</taxon>
        <taxon>Spermatophyta</taxon>
        <taxon>Magnoliopsida</taxon>
        <taxon>eudicotyledons</taxon>
        <taxon>Gunneridae</taxon>
        <taxon>Pentapetalae</taxon>
        <taxon>rosids</taxon>
        <taxon>fabids</taxon>
        <taxon>Fabales</taxon>
        <taxon>Fabaceae</taxon>
        <taxon>Papilionoideae</taxon>
        <taxon>50 kb inversion clade</taxon>
        <taxon>NPAAA clade</taxon>
        <taxon>Hologalegina</taxon>
        <taxon>IRL clade</taxon>
        <taxon>Trifolieae</taxon>
        <taxon>Medicago</taxon>
    </lineage>
</organism>
<evidence type="ECO:0000313" key="2">
    <source>
        <dbReference type="EnsemblPlants" id="AET00214"/>
    </source>
</evidence>
<evidence type="ECO:0000313" key="3">
    <source>
        <dbReference type="Proteomes" id="UP000002051"/>
    </source>
</evidence>
<sequence>MTDAHDNTKKQKQRDRHMVDQVEADLLTGGAFGFTGEVVTAGGAANSALISWLVLC</sequence>
<reference evidence="1 3" key="1">
    <citation type="journal article" date="2011" name="Nature">
        <title>The Medicago genome provides insight into the evolution of rhizobial symbioses.</title>
        <authorList>
            <person name="Young N.D."/>
            <person name="Debelle F."/>
            <person name="Oldroyd G.E."/>
            <person name="Geurts R."/>
            <person name="Cannon S.B."/>
            <person name="Udvardi M.K."/>
            <person name="Benedito V.A."/>
            <person name="Mayer K.F."/>
            <person name="Gouzy J."/>
            <person name="Schoof H."/>
            <person name="Van de Peer Y."/>
            <person name="Proost S."/>
            <person name="Cook D.R."/>
            <person name="Meyers B.C."/>
            <person name="Spannagl M."/>
            <person name="Cheung F."/>
            <person name="De Mita S."/>
            <person name="Krishnakumar V."/>
            <person name="Gundlach H."/>
            <person name="Zhou S."/>
            <person name="Mudge J."/>
            <person name="Bharti A.K."/>
            <person name="Murray J.D."/>
            <person name="Naoumkina M.A."/>
            <person name="Rosen B."/>
            <person name="Silverstein K.A."/>
            <person name="Tang H."/>
            <person name="Rombauts S."/>
            <person name="Zhao P.X."/>
            <person name="Zhou P."/>
            <person name="Barbe V."/>
            <person name="Bardou P."/>
            <person name="Bechner M."/>
            <person name="Bellec A."/>
            <person name="Berger A."/>
            <person name="Berges H."/>
            <person name="Bidwell S."/>
            <person name="Bisseling T."/>
            <person name="Choisne N."/>
            <person name="Couloux A."/>
            <person name="Denny R."/>
            <person name="Deshpande S."/>
            <person name="Dai X."/>
            <person name="Doyle J.J."/>
            <person name="Dudez A.M."/>
            <person name="Farmer A.D."/>
            <person name="Fouteau S."/>
            <person name="Franken C."/>
            <person name="Gibelin C."/>
            <person name="Gish J."/>
            <person name="Goldstein S."/>
            <person name="Gonzalez A.J."/>
            <person name="Green P.J."/>
            <person name="Hallab A."/>
            <person name="Hartog M."/>
            <person name="Hua A."/>
            <person name="Humphray S.J."/>
            <person name="Jeong D.H."/>
            <person name="Jing Y."/>
            <person name="Jocker A."/>
            <person name="Kenton S.M."/>
            <person name="Kim D.J."/>
            <person name="Klee K."/>
            <person name="Lai H."/>
            <person name="Lang C."/>
            <person name="Lin S."/>
            <person name="Macmil S.L."/>
            <person name="Magdelenat G."/>
            <person name="Matthews L."/>
            <person name="McCorrison J."/>
            <person name="Monaghan E.L."/>
            <person name="Mun J.H."/>
            <person name="Najar F.Z."/>
            <person name="Nicholson C."/>
            <person name="Noirot C."/>
            <person name="O'Bleness M."/>
            <person name="Paule C.R."/>
            <person name="Poulain J."/>
            <person name="Prion F."/>
            <person name="Qin B."/>
            <person name="Qu C."/>
            <person name="Retzel E.F."/>
            <person name="Riddle C."/>
            <person name="Sallet E."/>
            <person name="Samain S."/>
            <person name="Samson N."/>
            <person name="Sanders I."/>
            <person name="Saurat O."/>
            <person name="Scarpelli C."/>
            <person name="Schiex T."/>
            <person name="Segurens B."/>
            <person name="Severin A.J."/>
            <person name="Sherrier D.J."/>
            <person name="Shi R."/>
            <person name="Sims S."/>
            <person name="Singer S.R."/>
            <person name="Sinharoy S."/>
            <person name="Sterck L."/>
            <person name="Viollet A."/>
            <person name="Wang B.B."/>
            <person name="Wang K."/>
            <person name="Wang M."/>
            <person name="Wang X."/>
            <person name="Warfsmann J."/>
            <person name="Weissenbach J."/>
            <person name="White D.D."/>
            <person name="White J.D."/>
            <person name="Wiley G.B."/>
            <person name="Wincker P."/>
            <person name="Xing Y."/>
            <person name="Yang L."/>
            <person name="Yao Z."/>
            <person name="Ying F."/>
            <person name="Zhai J."/>
            <person name="Zhou L."/>
            <person name="Zuber A."/>
            <person name="Denarie J."/>
            <person name="Dixon R.A."/>
            <person name="May G.D."/>
            <person name="Schwartz D.C."/>
            <person name="Rogers J."/>
            <person name="Quetier F."/>
            <person name="Town C.D."/>
            <person name="Roe B.A."/>
        </authorList>
    </citation>
    <scope>NUCLEOTIDE SEQUENCE [LARGE SCALE GENOMIC DNA]</scope>
    <source>
        <strain evidence="1">A17</strain>
        <strain evidence="2 3">cv. Jemalong A17</strain>
    </source>
</reference>
<evidence type="ECO:0000313" key="1">
    <source>
        <dbReference type="EMBL" id="AET00214.1"/>
    </source>
</evidence>
<protein>
    <submittedName>
        <fullName evidence="1 2">Uncharacterized protein</fullName>
    </submittedName>
</protein>
<dbReference type="EMBL" id="CM001221">
    <property type="protein sequence ID" value="AET00214.1"/>
    <property type="molecule type" value="Genomic_DNA"/>
</dbReference>
<dbReference type="Proteomes" id="UP000002051">
    <property type="component" value="Chromosome 5"/>
</dbReference>